<gene>
    <name evidence="3" type="ORF">CP557_17990</name>
</gene>
<keyword evidence="2" id="KW-0812">Transmembrane</keyword>
<sequence>MESPNDTAERSSRSRLRRLAVPLVFGLLCSPLVVGLSVVVGPTTAAGTLVALIGLVAFLSWRRPTQTTSRTESETEDEPSTVWNAIPSWQYEGRHVEAGGIARGEQERALQDIQQQAEELSNEPSQE</sequence>
<dbReference type="EMBL" id="NXNI01000001">
    <property type="protein sequence ID" value="PCR92257.1"/>
    <property type="molecule type" value="Genomic_DNA"/>
</dbReference>
<protein>
    <submittedName>
        <fullName evidence="3">Uncharacterized protein</fullName>
    </submittedName>
</protein>
<feature type="transmembrane region" description="Helical" evidence="2">
    <location>
        <begin position="19"/>
        <end position="39"/>
    </location>
</feature>
<evidence type="ECO:0000313" key="4">
    <source>
        <dbReference type="Proteomes" id="UP000219689"/>
    </source>
</evidence>
<evidence type="ECO:0000256" key="2">
    <source>
        <dbReference type="SAM" id="Phobius"/>
    </source>
</evidence>
<feature type="compositionally biased region" description="Polar residues" evidence="1">
    <location>
        <begin position="112"/>
        <end position="127"/>
    </location>
</feature>
<reference evidence="3 4" key="1">
    <citation type="submission" date="2017-09" db="EMBL/GenBank/DDBJ databases">
        <title>Genome sequences of Natrinema ejinorence JCM 13890T.</title>
        <authorList>
            <person name="Roh S.W."/>
            <person name="Kim Y.B."/>
            <person name="Kim J.Y."/>
        </authorList>
    </citation>
    <scope>NUCLEOTIDE SEQUENCE [LARGE SCALE GENOMIC DNA]</scope>
    <source>
        <strain evidence="3 4">JCM 13890</strain>
    </source>
</reference>
<organism evidence="3 4">
    <name type="scientific">Natrinema ejinorense</name>
    <dbReference type="NCBI Taxonomy" id="373386"/>
    <lineage>
        <taxon>Archaea</taxon>
        <taxon>Methanobacteriati</taxon>
        <taxon>Methanobacteriota</taxon>
        <taxon>Stenosarchaea group</taxon>
        <taxon>Halobacteria</taxon>
        <taxon>Halobacteriales</taxon>
        <taxon>Natrialbaceae</taxon>
        <taxon>Natrinema</taxon>
    </lineage>
</organism>
<evidence type="ECO:0000256" key="1">
    <source>
        <dbReference type="SAM" id="MobiDB-lite"/>
    </source>
</evidence>
<dbReference type="OrthoDB" id="306439at2157"/>
<keyword evidence="2" id="KW-1133">Transmembrane helix</keyword>
<dbReference type="Proteomes" id="UP000219689">
    <property type="component" value="Unassembled WGS sequence"/>
</dbReference>
<dbReference type="RefSeq" id="WP_097381183.1">
    <property type="nucleotide sequence ID" value="NZ_NXNI01000001.1"/>
</dbReference>
<evidence type="ECO:0000313" key="3">
    <source>
        <dbReference type="EMBL" id="PCR92257.1"/>
    </source>
</evidence>
<dbReference type="AlphaFoldDB" id="A0A2A5QZJ7"/>
<name>A0A2A5QZJ7_9EURY</name>
<feature type="transmembrane region" description="Helical" evidence="2">
    <location>
        <begin position="45"/>
        <end position="61"/>
    </location>
</feature>
<keyword evidence="2" id="KW-0472">Membrane</keyword>
<comment type="caution">
    <text evidence="3">The sequence shown here is derived from an EMBL/GenBank/DDBJ whole genome shotgun (WGS) entry which is preliminary data.</text>
</comment>
<proteinExistence type="predicted"/>
<accession>A0A2A5QZJ7</accession>
<keyword evidence="4" id="KW-1185">Reference proteome</keyword>
<feature type="region of interest" description="Disordered" evidence="1">
    <location>
        <begin position="107"/>
        <end position="127"/>
    </location>
</feature>